<protein>
    <submittedName>
        <fullName evidence="1">Uncharacterized protein</fullName>
    </submittedName>
</protein>
<name>A0A4R9KHP8_9LEPT</name>
<comment type="caution">
    <text evidence="1">The sequence shown here is derived from an EMBL/GenBank/DDBJ whole genome shotgun (WGS) entry which is preliminary data.</text>
</comment>
<reference evidence="1" key="1">
    <citation type="journal article" date="2019" name="PLoS Negl. Trop. Dis.">
        <title>Revisiting the worldwide diversity of Leptospira species in the environment.</title>
        <authorList>
            <person name="Vincent A.T."/>
            <person name="Schiettekatte O."/>
            <person name="Bourhy P."/>
            <person name="Veyrier F.J."/>
            <person name="Picardeau M."/>
        </authorList>
    </citation>
    <scope>NUCLEOTIDE SEQUENCE [LARGE SCALE GENOMIC DNA]</scope>
    <source>
        <strain evidence="1">201702455</strain>
    </source>
</reference>
<gene>
    <name evidence="1" type="ORF">EHQ64_00080</name>
</gene>
<dbReference type="EMBL" id="RQGF01000002">
    <property type="protein sequence ID" value="TGL65957.1"/>
    <property type="molecule type" value="Genomic_DNA"/>
</dbReference>
<organism evidence="1 2">
    <name type="scientific">Leptospira sarikeiensis</name>
    <dbReference type="NCBI Taxonomy" id="2484943"/>
    <lineage>
        <taxon>Bacteria</taxon>
        <taxon>Pseudomonadati</taxon>
        <taxon>Spirochaetota</taxon>
        <taxon>Spirochaetia</taxon>
        <taxon>Leptospirales</taxon>
        <taxon>Leptospiraceae</taxon>
        <taxon>Leptospira</taxon>
    </lineage>
</organism>
<proteinExistence type="predicted"/>
<dbReference type="AlphaFoldDB" id="A0A4R9KHP8"/>
<accession>A0A4R9KHP8</accession>
<sequence>MPIIHSTILDQDGVKRRVALRPVRKTFPNFDDQNKDLFGNYYSVPVTCVGLFPIPTGPIGTSIQIRFDKRKKIWDDFPEYSENVNIDLKLNESFEIVIDTSNGKMVNRVIETPKELLKNLCNSR</sequence>
<evidence type="ECO:0000313" key="1">
    <source>
        <dbReference type="EMBL" id="TGL65957.1"/>
    </source>
</evidence>
<dbReference type="Proteomes" id="UP000297762">
    <property type="component" value="Unassembled WGS sequence"/>
</dbReference>
<dbReference type="RefSeq" id="WP_135647370.1">
    <property type="nucleotide sequence ID" value="NZ_RQGF01000002.1"/>
</dbReference>
<keyword evidence="2" id="KW-1185">Reference proteome</keyword>
<evidence type="ECO:0000313" key="2">
    <source>
        <dbReference type="Proteomes" id="UP000297762"/>
    </source>
</evidence>